<feature type="domain" description="Leucine-rich repeat-containing N-terminal plant-type" evidence="13">
    <location>
        <begin position="49"/>
        <end position="84"/>
    </location>
</feature>
<evidence type="ECO:0000313" key="15">
    <source>
        <dbReference type="EMBL" id="WOG84790.1"/>
    </source>
</evidence>
<evidence type="ECO:0008006" key="17">
    <source>
        <dbReference type="Google" id="ProtNLM"/>
    </source>
</evidence>
<dbReference type="Pfam" id="PF23598">
    <property type="entry name" value="LRR_14"/>
    <property type="match status" value="1"/>
</dbReference>
<dbReference type="EMBL" id="CP093343">
    <property type="protein sequence ID" value="WOG84790.1"/>
    <property type="molecule type" value="Genomic_DNA"/>
</dbReference>
<evidence type="ECO:0000256" key="6">
    <source>
        <dbReference type="ARBA" id="ARBA00022729"/>
    </source>
</evidence>
<evidence type="ECO:0000256" key="3">
    <source>
        <dbReference type="ARBA" id="ARBA00022475"/>
    </source>
</evidence>
<comment type="subcellular location">
    <subcellularLocation>
        <location evidence="1">Cell membrane</location>
        <topology evidence="1">Single-pass type I membrane protein</topology>
    </subcellularLocation>
</comment>
<dbReference type="InterPro" id="IPR013210">
    <property type="entry name" value="LRR_N_plant-typ"/>
</dbReference>
<dbReference type="AlphaFoldDB" id="A0AAF0WB52"/>
<dbReference type="GO" id="GO:0006952">
    <property type="term" value="P:defense response"/>
    <property type="evidence" value="ECO:0007669"/>
    <property type="project" value="UniProtKB-ARBA"/>
</dbReference>
<keyword evidence="10" id="KW-0675">Receptor</keyword>
<evidence type="ECO:0000256" key="8">
    <source>
        <dbReference type="ARBA" id="ARBA00022989"/>
    </source>
</evidence>
<dbReference type="Gene3D" id="3.80.10.10">
    <property type="entry name" value="Ribonuclease Inhibitor"/>
    <property type="match status" value="6"/>
</dbReference>
<accession>A0AAF0WB52</accession>
<dbReference type="Pfam" id="PF08263">
    <property type="entry name" value="LRRNT_2"/>
    <property type="match status" value="1"/>
</dbReference>
<evidence type="ECO:0000313" key="16">
    <source>
        <dbReference type="Proteomes" id="UP000077755"/>
    </source>
</evidence>
<keyword evidence="7" id="KW-0677">Repeat</keyword>
<evidence type="ECO:0000256" key="5">
    <source>
        <dbReference type="ARBA" id="ARBA00022692"/>
    </source>
</evidence>
<keyword evidence="8 12" id="KW-1133">Transmembrane helix</keyword>
<dbReference type="PANTHER" id="PTHR48052:SF8">
    <property type="entry name" value="LRR RECEPTOR-LIKE SERINE_THREONINE-PROTEIN KINASE FLS2"/>
    <property type="match status" value="1"/>
</dbReference>
<dbReference type="FunFam" id="3.80.10.10:FF:000111">
    <property type="entry name" value="LRR receptor-like serine/threonine-protein kinase ERECTA"/>
    <property type="match status" value="1"/>
</dbReference>
<name>A0AAF0WB52_DAUCS</name>
<evidence type="ECO:0000256" key="7">
    <source>
        <dbReference type="ARBA" id="ARBA00022737"/>
    </source>
</evidence>
<dbReference type="InterPro" id="IPR032675">
    <property type="entry name" value="LRR_dom_sf"/>
</dbReference>
<dbReference type="FunFam" id="3.80.10.10:FF:000383">
    <property type="entry name" value="Leucine-rich repeat receptor protein kinase EMS1"/>
    <property type="match status" value="1"/>
</dbReference>
<dbReference type="FunFam" id="3.80.10.10:FF:000095">
    <property type="entry name" value="LRR receptor-like serine/threonine-protein kinase GSO1"/>
    <property type="match status" value="1"/>
</dbReference>
<dbReference type="KEGG" id="dcr:108223500"/>
<keyword evidence="5 12" id="KW-0812">Transmembrane</keyword>
<dbReference type="Pfam" id="PF00560">
    <property type="entry name" value="LRR_1"/>
    <property type="match status" value="7"/>
</dbReference>
<keyword evidence="4" id="KW-0433">Leucine-rich repeat</keyword>
<dbReference type="InterPro" id="IPR055414">
    <property type="entry name" value="LRR_R13L4/SHOC2-like"/>
</dbReference>
<keyword evidence="11" id="KW-0325">Glycoprotein</keyword>
<protein>
    <recommendedName>
        <fullName evidence="17">Leucine-rich repeat-containing N-terminal plant-type domain-containing protein</fullName>
    </recommendedName>
</protein>
<dbReference type="SMART" id="SM00369">
    <property type="entry name" value="LRR_TYP"/>
    <property type="match status" value="8"/>
</dbReference>
<proteinExistence type="inferred from homology"/>
<evidence type="ECO:0000256" key="12">
    <source>
        <dbReference type="SAM" id="Phobius"/>
    </source>
</evidence>
<keyword evidence="9 12" id="KW-0472">Membrane</keyword>
<evidence type="ECO:0000259" key="13">
    <source>
        <dbReference type="Pfam" id="PF08263"/>
    </source>
</evidence>
<evidence type="ECO:0000256" key="4">
    <source>
        <dbReference type="ARBA" id="ARBA00022614"/>
    </source>
</evidence>
<dbReference type="PANTHER" id="PTHR48052">
    <property type="entry name" value="UNNAMED PRODUCT"/>
    <property type="match status" value="1"/>
</dbReference>
<dbReference type="InterPro" id="IPR001611">
    <property type="entry name" value="Leu-rich_rpt"/>
</dbReference>
<sequence>MHSTLPLHYSYHLIKIFLVAIVFVAPKMNIFGLSVAQESFTNSTCVDIEREALLSFKQGLRDPSGRLSFWTGTNCCQWSGIKCNMLGNVIKVDLRSRSPSATYRSSCLGGEVNSSLLNLKHLSYLDLSLNCFEGLRIPEFFGELKNLRYLNLSSSSFSGEIPPHLGNLSSLHYLDLEMKDDDTTTITFRLLSSNLTWLSGLISIKYLNMGNTNLGGQGPELFRSVNMLPVLEELHLHSCDLYYLPRSLSTVNMTLLSVLDLSDNQIQSSIPNWISNLTSLTELDLSNDYFNLNGNIPRECEDKASKEDLDPQLYYGIAGWIPESLGSLCGLKVLNLTGNLMTGEIDGFLDKFTTVCPNNSLVALGLGGNQFSGELPSSLGKLKYLKQLHIGQNCFWGSIPRTIGNLLFLQELDVSLNEMNGTIPKSLGKLSRVTDLKLENNHWQGVITEDHLMNLEKLQYLSLSTDRARPLVFNVTPQWNPPFRLLSLELYNCIVGPKLPEWIRVQSKLNVVILQNAGIEDTVPEDWFFNISSQVTLLDLSYNMIMGKLPLKLKFPELGTIDLRNNRFEGPVPLCFTNATYMFLQQNLFSGPIPNDISELTELRILDVSKNYLTGMIPSAVCEMASLDILSLRENQFHGQLPQCWNDLQRITVLDIASNNLSGEIPSSLGLLQVLRILSLSNNSLSGQIPSSFQNCTDLKILDLGNNKLSGNLPLWIGNDSTQFWILGLKSNKLNGTIPRQWCNLSDLHILDLAENSLSGSIPSCLGDLSSLIYSKTDLNNKYSVEDSYYFQEQMLMVTKGRVMEFSKTLKFVNIINLSSNILTGEIPHGITNLTALGTLNISGNYLTGNIPNEIGNMRWLETLDFSINKLSGPIPQSLSLLESLSYFNVSYNNLVGRIPQGNQLQTLTDVSIYEGNPSLCGKPLLSKCPGSDIGSDVPISQSPDYDSETELENLLFYCCGFVFGISGVWCTLWKKDTWREAYFSFFNLA</sequence>
<dbReference type="PROSITE" id="PS51450">
    <property type="entry name" value="LRR"/>
    <property type="match status" value="1"/>
</dbReference>
<dbReference type="Proteomes" id="UP000077755">
    <property type="component" value="Chromosome 1"/>
</dbReference>
<dbReference type="GO" id="GO:0005886">
    <property type="term" value="C:plasma membrane"/>
    <property type="evidence" value="ECO:0007669"/>
    <property type="project" value="UniProtKB-SubCell"/>
</dbReference>
<dbReference type="InterPro" id="IPR003591">
    <property type="entry name" value="Leu-rich_rpt_typical-subtyp"/>
</dbReference>
<keyword evidence="3" id="KW-1003">Cell membrane</keyword>
<reference evidence="15" key="2">
    <citation type="submission" date="2022-03" db="EMBL/GenBank/DDBJ databases">
        <title>Draft title - Genomic analysis of global carrot germplasm unveils the trajectory of domestication and the origin of high carotenoid orange carrot.</title>
        <authorList>
            <person name="Iorizzo M."/>
            <person name="Ellison S."/>
            <person name="Senalik D."/>
            <person name="Macko-Podgorni A."/>
            <person name="Grzebelus D."/>
            <person name="Bostan H."/>
            <person name="Rolling W."/>
            <person name="Curaba J."/>
            <person name="Simon P."/>
        </authorList>
    </citation>
    <scope>NUCLEOTIDE SEQUENCE</scope>
    <source>
        <tissue evidence="15">Leaf</tissue>
    </source>
</reference>
<evidence type="ECO:0000256" key="9">
    <source>
        <dbReference type="ARBA" id="ARBA00023136"/>
    </source>
</evidence>
<comment type="similarity">
    <text evidence="2">Belongs to the RLP family.</text>
</comment>
<evidence type="ECO:0000256" key="2">
    <source>
        <dbReference type="ARBA" id="ARBA00009592"/>
    </source>
</evidence>
<gene>
    <name evidence="15" type="ORF">DCAR_0103975</name>
</gene>
<dbReference type="FunFam" id="3.80.10.10:FF:000649">
    <property type="entry name" value="Leucine Rich Repeat family protein"/>
    <property type="match status" value="1"/>
</dbReference>
<dbReference type="Pfam" id="PF13855">
    <property type="entry name" value="LRR_8"/>
    <property type="match status" value="1"/>
</dbReference>
<keyword evidence="16" id="KW-1185">Reference proteome</keyword>
<dbReference type="GO" id="GO:0051707">
    <property type="term" value="P:response to other organism"/>
    <property type="evidence" value="ECO:0007669"/>
    <property type="project" value="UniProtKB-ARBA"/>
</dbReference>
<feature type="domain" description="Disease resistance R13L4/SHOC-2-like LRR" evidence="14">
    <location>
        <begin position="360"/>
        <end position="514"/>
    </location>
</feature>
<keyword evidence="6" id="KW-0732">Signal</keyword>
<evidence type="ECO:0000259" key="14">
    <source>
        <dbReference type="Pfam" id="PF23598"/>
    </source>
</evidence>
<evidence type="ECO:0000256" key="11">
    <source>
        <dbReference type="ARBA" id="ARBA00023180"/>
    </source>
</evidence>
<evidence type="ECO:0000256" key="1">
    <source>
        <dbReference type="ARBA" id="ARBA00004251"/>
    </source>
</evidence>
<feature type="transmembrane region" description="Helical" evidence="12">
    <location>
        <begin position="12"/>
        <end position="36"/>
    </location>
</feature>
<dbReference type="SUPFAM" id="SSF52058">
    <property type="entry name" value="L domain-like"/>
    <property type="match status" value="3"/>
</dbReference>
<evidence type="ECO:0000256" key="10">
    <source>
        <dbReference type="ARBA" id="ARBA00023170"/>
    </source>
</evidence>
<reference evidence="15" key="1">
    <citation type="journal article" date="2016" name="Nat. Genet.">
        <title>A high-quality carrot genome assembly provides new insights into carotenoid accumulation and asterid genome evolution.</title>
        <authorList>
            <person name="Iorizzo M."/>
            <person name="Ellison S."/>
            <person name="Senalik D."/>
            <person name="Zeng P."/>
            <person name="Satapoomin P."/>
            <person name="Huang J."/>
            <person name="Bowman M."/>
            <person name="Iovene M."/>
            <person name="Sanseverino W."/>
            <person name="Cavagnaro P."/>
            <person name="Yildiz M."/>
            <person name="Macko-Podgorni A."/>
            <person name="Moranska E."/>
            <person name="Grzebelus E."/>
            <person name="Grzebelus D."/>
            <person name="Ashrafi H."/>
            <person name="Zheng Z."/>
            <person name="Cheng S."/>
            <person name="Spooner D."/>
            <person name="Van Deynze A."/>
            <person name="Simon P."/>
        </authorList>
    </citation>
    <scope>NUCLEOTIDE SEQUENCE</scope>
    <source>
        <tissue evidence="15">Leaf</tissue>
    </source>
</reference>
<organism evidence="15 16">
    <name type="scientific">Daucus carota subsp. sativus</name>
    <name type="common">Carrot</name>
    <dbReference type="NCBI Taxonomy" id="79200"/>
    <lineage>
        <taxon>Eukaryota</taxon>
        <taxon>Viridiplantae</taxon>
        <taxon>Streptophyta</taxon>
        <taxon>Embryophyta</taxon>
        <taxon>Tracheophyta</taxon>
        <taxon>Spermatophyta</taxon>
        <taxon>Magnoliopsida</taxon>
        <taxon>eudicotyledons</taxon>
        <taxon>Gunneridae</taxon>
        <taxon>Pentapetalae</taxon>
        <taxon>asterids</taxon>
        <taxon>campanulids</taxon>
        <taxon>Apiales</taxon>
        <taxon>Apiaceae</taxon>
        <taxon>Apioideae</taxon>
        <taxon>Scandiceae</taxon>
        <taxon>Daucinae</taxon>
        <taxon>Daucus</taxon>
        <taxon>Daucus sect. Daucus</taxon>
    </lineage>
</organism>